<dbReference type="AlphaFoldDB" id="A0A8J5ICP8"/>
<dbReference type="PANTHER" id="PTHR22951">
    <property type="entry name" value="CLATHRIN ASSEMBLY PROTEIN"/>
    <property type="match status" value="1"/>
</dbReference>
<dbReference type="GO" id="GO:0006900">
    <property type="term" value="P:vesicle budding from membrane"/>
    <property type="evidence" value="ECO:0007669"/>
    <property type="project" value="TreeGrafter"/>
</dbReference>
<dbReference type="GO" id="GO:0005545">
    <property type="term" value="F:1-phosphatidylinositol binding"/>
    <property type="evidence" value="ECO:0007669"/>
    <property type="project" value="TreeGrafter"/>
</dbReference>
<dbReference type="Pfam" id="PF07651">
    <property type="entry name" value="ANTH"/>
    <property type="match status" value="1"/>
</dbReference>
<dbReference type="PANTHER" id="PTHR22951:SF70">
    <property type="entry name" value="OS11G0244600 PROTEIN"/>
    <property type="match status" value="1"/>
</dbReference>
<protein>
    <recommendedName>
        <fullName evidence="1">AP180 N-terminal homology (ANTH) domain-containing protein</fullName>
    </recommendedName>
</protein>
<dbReference type="EMBL" id="JACMSC010000002">
    <property type="protein sequence ID" value="KAG6531739.1"/>
    <property type="molecule type" value="Genomic_DNA"/>
</dbReference>
<evidence type="ECO:0000313" key="2">
    <source>
        <dbReference type="EMBL" id="KAG6531739.1"/>
    </source>
</evidence>
<dbReference type="GO" id="GO:0000149">
    <property type="term" value="F:SNARE binding"/>
    <property type="evidence" value="ECO:0007669"/>
    <property type="project" value="TreeGrafter"/>
</dbReference>
<feature type="domain" description="AP180 N-terminal homology (ANTH)" evidence="1">
    <location>
        <begin position="38"/>
        <end position="269"/>
    </location>
</feature>
<dbReference type="GO" id="GO:0072583">
    <property type="term" value="P:clathrin-dependent endocytosis"/>
    <property type="evidence" value="ECO:0007669"/>
    <property type="project" value="InterPro"/>
</dbReference>
<evidence type="ECO:0000259" key="1">
    <source>
        <dbReference type="Pfam" id="PF07651"/>
    </source>
</evidence>
<dbReference type="GO" id="GO:0030136">
    <property type="term" value="C:clathrin-coated vesicle"/>
    <property type="evidence" value="ECO:0007669"/>
    <property type="project" value="TreeGrafter"/>
</dbReference>
<reference evidence="2 3" key="1">
    <citation type="submission" date="2020-08" db="EMBL/GenBank/DDBJ databases">
        <title>Plant Genome Project.</title>
        <authorList>
            <person name="Zhang R.-G."/>
        </authorList>
    </citation>
    <scope>NUCLEOTIDE SEQUENCE [LARGE SCALE GENOMIC DNA]</scope>
    <source>
        <tissue evidence="2">Rhizome</tissue>
    </source>
</reference>
<dbReference type="InterPro" id="IPR045192">
    <property type="entry name" value="AP180-like"/>
</dbReference>
<dbReference type="Proteomes" id="UP000734854">
    <property type="component" value="Unassembled WGS sequence"/>
</dbReference>
<dbReference type="OrthoDB" id="1932749at2759"/>
<proteinExistence type="predicted"/>
<keyword evidence="3" id="KW-1185">Reference proteome</keyword>
<dbReference type="GO" id="GO:0032050">
    <property type="term" value="F:clathrin heavy chain binding"/>
    <property type="evidence" value="ECO:0007669"/>
    <property type="project" value="TreeGrafter"/>
</dbReference>
<dbReference type="InterPro" id="IPR011417">
    <property type="entry name" value="ANTH_dom"/>
</dbReference>
<accession>A0A8J5ICP8</accession>
<sequence length="377" mass="40818">MKVKCKLLAALSSFIDQATGPRDMAGDRSVLAEIDAAVSRCIDGSSKHGAGEELVHEILFLVSNAPGSITFLSRRLSARLAAAGQDDDAAAVKTLLLLHRLLRGGDRYFEQDLRGMWACGELKVDLVAARWAAGRNGFLLCYAAFVEERLGWAIDPAGGLRPAKLPASRPPEKAALYSLRKSQTFLDRAMVCLPENTSAASRAMQSAFNIVVRESIRVYESFSDEVEAVIAGYPELDERSKSSAAEILRRACAQTPSLYDFYESCKRSTADVIGKSHLDYPYVRFITAAEVASIEHRSRVPTSSDGECNRGSNGCGKESSSALFWKKLETTISTVWVVFEEEEGGGGGGSQACRLSLVDDVPAQGDRSESIELSSSK</sequence>
<name>A0A8J5ICP8_ZINOF</name>
<dbReference type="GO" id="GO:0005905">
    <property type="term" value="C:clathrin-coated pit"/>
    <property type="evidence" value="ECO:0007669"/>
    <property type="project" value="TreeGrafter"/>
</dbReference>
<dbReference type="GO" id="GO:0005546">
    <property type="term" value="F:phosphatidylinositol-4,5-bisphosphate binding"/>
    <property type="evidence" value="ECO:0007669"/>
    <property type="project" value="TreeGrafter"/>
</dbReference>
<gene>
    <name evidence="2" type="ORF">ZIOFF_005559</name>
</gene>
<dbReference type="GO" id="GO:0048268">
    <property type="term" value="P:clathrin coat assembly"/>
    <property type="evidence" value="ECO:0007669"/>
    <property type="project" value="InterPro"/>
</dbReference>
<organism evidence="2 3">
    <name type="scientific">Zingiber officinale</name>
    <name type="common">Ginger</name>
    <name type="synonym">Amomum zingiber</name>
    <dbReference type="NCBI Taxonomy" id="94328"/>
    <lineage>
        <taxon>Eukaryota</taxon>
        <taxon>Viridiplantae</taxon>
        <taxon>Streptophyta</taxon>
        <taxon>Embryophyta</taxon>
        <taxon>Tracheophyta</taxon>
        <taxon>Spermatophyta</taxon>
        <taxon>Magnoliopsida</taxon>
        <taxon>Liliopsida</taxon>
        <taxon>Zingiberales</taxon>
        <taxon>Zingiberaceae</taxon>
        <taxon>Zingiber</taxon>
    </lineage>
</organism>
<comment type="caution">
    <text evidence="2">The sequence shown here is derived from an EMBL/GenBank/DDBJ whole genome shotgun (WGS) entry which is preliminary data.</text>
</comment>
<evidence type="ECO:0000313" key="3">
    <source>
        <dbReference type="Proteomes" id="UP000734854"/>
    </source>
</evidence>